<proteinExistence type="predicted"/>
<dbReference type="Proteomes" id="UP000824166">
    <property type="component" value="Unassembled WGS sequence"/>
</dbReference>
<protein>
    <submittedName>
        <fullName evidence="1">SRPBCC domain-containing protein</fullName>
    </submittedName>
</protein>
<evidence type="ECO:0000313" key="2">
    <source>
        <dbReference type="Proteomes" id="UP000824166"/>
    </source>
</evidence>
<gene>
    <name evidence="1" type="ORF">KSW38_02480</name>
</gene>
<accession>A0ABS6I0B0</accession>
<dbReference type="CDD" id="cd07814">
    <property type="entry name" value="SRPBCC_CalC_Aha1-like"/>
    <property type="match status" value="1"/>
</dbReference>
<organism evidence="1 2">
    <name type="scientific">Paenarthrobacter aromaticivorans</name>
    <dbReference type="NCBI Taxonomy" id="2849150"/>
    <lineage>
        <taxon>Bacteria</taxon>
        <taxon>Bacillati</taxon>
        <taxon>Actinomycetota</taxon>
        <taxon>Actinomycetes</taxon>
        <taxon>Micrococcales</taxon>
        <taxon>Micrococcaceae</taxon>
        <taxon>Paenarthrobacter</taxon>
    </lineage>
</organism>
<dbReference type="EMBL" id="JAHOPC010000001">
    <property type="protein sequence ID" value="MBU8865160.1"/>
    <property type="molecule type" value="Genomic_DNA"/>
</dbReference>
<evidence type="ECO:0000313" key="1">
    <source>
        <dbReference type="EMBL" id="MBU8865160.1"/>
    </source>
</evidence>
<sequence>MATFRVTTLVAAPPERVFATWTDPDRFPEWIGGVTRVTDRTGSIDQAGSRYTVWFGRMASPTEILAVERPWHIRTRFGNAILKGESDVRFAAEGGGTRIHQEFMTRGFVSAVFGRIFSTGSYRGSFRGELETFRRLVERETTEPGRLKPGEPKPRSD</sequence>
<reference evidence="1 2" key="1">
    <citation type="submission" date="2021-06" db="EMBL/GenBank/DDBJ databases">
        <authorList>
            <person name="Jeong J.W."/>
        </authorList>
    </citation>
    <scope>NUCLEOTIDE SEQUENCE [LARGE SCALE GENOMIC DNA]</scope>
    <source>
        <strain evidence="1 2">MMS21-TAE1-1</strain>
    </source>
</reference>
<name>A0ABS6I0B0_9MICC</name>
<dbReference type="Pfam" id="PF10604">
    <property type="entry name" value="Polyketide_cyc2"/>
    <property type="match status" value="1"/>
</dbReference>
<comment type="caution">
    <text evidence="1">The sequence shown here is derived from an EMBL/GenBank/DDBJ whole genome shotgun (WGS) entry which is preliminary data.</text>
</comment>
<keyword evidence="2" id="KW-1185">Reference proteome</keyword>
<dbReference type="InterPro" id="IPR019587">
    <property type="entry name" value="Polyketide_cyclase/dehydratase"/>
</dbReference>